<evidence type="ECO:0000259" key="9">
    <source>
        <dbReference type="PROSITE" id="PS50200"/>
    </source>
</evidence>
<gene>
    <name evidence="10" type="primary">GRB14</name>
</gene>
<dbReference type="InterPro" id="IPR039665">
    <property type="entry name" value="PH_APBB1IP"/>
</dbReference>
<dbReference type="SUPFAM" id="SSF50729">
    <property type="entry name" value="PH domain-like"/>
    <property type="match status" value="1"/>
</dbReference>
<dbReference type="InterPro" id="IPR011993">
    <property type="entry name" value="PH-like_dom_sf"/>
</dbReference>
<evidence type="ECO:0000256" key="2">
    <source>
        <dbReference type="ARBA" id="ARBA00006708"/>
    </source>
</evidence>
<dbReference type="FunFam" id="2.30.29.30:FF:000062">
    <property type="entry name" value="growth factor receptor-bound protein 10 isoform X1"/>
    <property type="match status" value="1"/>
</dbReference>
<dbReference type="InterPro" id="IPR039664">
    <property type="entry name" value="GRB/APBB1IP"/>
</dbReference>
<evidence type="ECO:0000259" key="7">
    <source>
        <dbReference type="PROSITE" id="PS50001"/>
    </source>
</evidence>
<keyword evidence="4" id="KW-0597">Phosphoprotein</keyword>
<evidence type="ECO:0000256" key="6">
    <source>
        <dbReference type="PROSITE-ProRule" id="PRU00191"/>
    </source>
</evidence>
<dbReference type="PROSITE" id="PS50200">
    <property type="entry name" value="RA"/>
    <property type="match status" value="1"/>
</dbReference>
<dbReference type="Pfam" id="PF00169">
    <property type="entry name" value="PH"/>
    <property type="match status" value="1"/>
</dbReference>
<feature type="domain" description="SH2" evidence="7">
    <location>
        <begin position="319"/>
        <end position="409"/>
    </location>
</feature>
<dbReference type="GO" id="GO:0046627">
    <property type="term" value="P:negative regulation of insulin receptor signaling pathway"/>
    <property type="evidence" value="ECO:0007669"/>
    <property type="project" value="TreeGrafter"/>
</dbReference>
<dbReference type="InterPro" id="IPR015042">
    <property type="entry name" value="BPS-dom"/>
</dbReference>
<dbReference type="Ensembl" id="ENSGMOT00000016178.2">
    <property type="protein sequence ID" value="ENSGMOP00000015775.2"/>
    <property type="gene ID" value="ENSGMOG00000014737.2"/>
</dbReference>
<dbReference type="GO" id="GO:0005737">
    <property type="term" value="C:cytoplasm"/>
    <property type="evidence" value="ECO:0007669"/>
    <property type="project" value="UniProtKB-SubCell"/>
</dbReference>
<name>A0A8C4ZIL3_GADMO</name>
<evidence type="ECO:0000256" key="3">
    <source>
        <dbReference type="ARBA" id="ARBA00022490"/>
    </source>
</evidence>
<dbReference type="CDD" id="cd01259">
    <property type="entry name" value="PH_APBB1IP"/>
    <property type="match status" value="1"/>
</dbReference>
<dbReference type="InterPro" id="IPR001849">
    <property type="entry name" value="PH_domain"/>
</dbReference>
<dbReference type="Pfam" id="PF00017">
    <property type="entry name" value="SH2"/>
    <property type="match status" value="1"/>
</dbReference>
<dbReference type="Gene3D" id="2.30.29.30">
    <property type="entry name" value="Pleckstrin-homology domain (PH domain)/Phosphotyrosine-binding domain (PTB)"/>
    <property type="match status" value="1"/>
</dbReference>
<dbReference type="InterPro" id="IPR029071">
    <property type="entry name" value="Ubiquitin-like_domsf"/>
</dbReference>
<dbReference type="GO" id="GO:0008286">
    <property type="term" value="P:insulin receptor signaling pathway"/>
    <property type="evidence" value="ECO:0007669"/>
    <property type="project" value="TreeGrafter"/>
</dbReference>
<dbReference type="GeneTree" id="ENSGT00940000158609"/>
<dbReference type="GO" id="GO:0005886">
    <property type="term" value="C:plasma membrane"/>
    <property type="evidence" value="ECO:0007669"/>
    <property type="project" value="TreeGrafter"/>
</dbReference>
<dbReference type="Pfam" id="PF08947">
    <property type="entry name" value="BPS"/>
    <property type="match status" value="1"/>
</dbReference>
<dbReference type="Pfam" id="PF21989">
    <property type="entry name" value="RA_2"/>
    <property type="match status" value="1"/>
</dbReference>
<dbReference type="PANTHER" id="PTHR11243">
    <property type="entry name" value="GROWTH FACTOR RECEPTOR-BOUND PROTEIN"/>
    <property type="match status" value="1"/>
</dbReference>
<dbReference type="Gene3D" id="3.30.505.10">
    <property type="entry name" value="SH2 domain"/>
    <property type="match status" value="1"/>
</dbReference>
<evidence type="ECO:0000256" key="5">
    <source>
        <dbReference type="ARBA" id="ARBA00022999"/>
    </source>
</evidence>
<accession>A0A8C4ZIL3</accession>
<proteinExistence type="inferred from homology"/>
<feature type="domain" description="PH" evidence="8">
    <location>
        <begin position="124"/>
        <end position="229"/>
    </location>
</feature>
<organism evidence="10 11">
    <name type="scientific">Gadus morhua</name>
    <name type="common">Atlantic cod</name>
    <dbReference type="NCBI Taxonomy" id="8049"/>
    <lineage>
        <taxon>Eukaryota</taxon>
        <taxon>Metazoa</taxon>
        <taxon>Chordata</taxon>
        <taxon>Craniata</taxon>
        <taxon>Vertebrata</taxon>
        <taxon>Euteleostomi</taxon>
        <taxon>Actinopterygii</taxon>
        <taxon>Neopterygii</taxon>
        <taxon>Teleostei</taxon>
        <taxon>Neoteleostei</taxon>
        <taxon>Acanthomorphata</taxon>
        <taxon>Zeiogadaria</taxon>
        <taxon>Gadariae</taxon>
        <taxon>Gadiformes</taxon>
        <taxon>Gadoidei</taxon>
        <taxon>Gadidae</taxon>
        <taxon>Gadus</taxon>
    </lineage>
</organism>
<dbReference type="SMART" id="SM00233">
    <property type="entry name" value="PH"/>
    <property type="match status" value="1"/>
</dbReference>
<dbReference type="AlphaFoldDB" id="A0A8C4ZIL3"/>
<evidence type="ECO:0000256" key="1">
    <source>
        <dbReference type="ARBA" id="ARBA00004496"/>
    </source>
</evidence>
<dbReference type="PANTHER" id="PTHR11243:SF22">
    <property type="entry name" value="GROWTH FACTOR RECEPTOR-BOUND PROTEIN 14"/>
    <property type="match status" value="1"/>
</dbReference>
<protein>
    <submittedName>
        <fullName evidence="10">Growth factor receptor bound protein 14</fullName>
    </submittedName>
</protein>
<comment type="subcellular location">
    <subcellularLocation>
        <location evidence="1">Cytoplasm</location>
    </subcellularLocation>
</comment>
<dbReference type="PRINTS" id="PR00401">
    <property type="entry name" value="SH2DOMAIN"/>
</dbReference>
<dbReference type="SMART" id="SM00252">
    <property type="entry name" value="SH2"/>
    <property type="match status" value="1"/>
</dbReference>
<dbReference type="SMART" id="SM00314">
    <property type="entry name" value="RA"/>
    <property type="match status" value="1"/>
</dbReference>
<evidence type="ECO:0000313" key="11">
    <source>
        <dbReference type="Proteomes" id="UP000694546"/>
    </source>
</evidence>
<comment type="similarity">
    <text evidence="2">Belongs to the GRB7/10/14 family.</text>
</comment>
<evidence type="ECO:0000256" key="4">
    <source>
        <dbReference type="ARBA" id="ARBA00022553"/>
    </source>
</evidence>
<keyword evidence="5 6" id="KW-0727">SH2 domain</keyword>
<dbReference type="SUPFAM" id="SSF55550">
    <property type="entry name" value="SH2 domain"/>
    <property type="match status" value="1"/>
</dbReference>
<keyword evidence="11" id="KW-1185">Reference proteome</keyword>
<dbReference type="InterPro" id="IPR000159">
    <property type="entry name" value="RA_dom"/>
</dbReference>
<evidence type="ECO:0000313" key="10">
    <source>
        <dbReference type="Ensembl" id="ENSGMOP00000015775.2"/>
    </source>
</evidence>
<dbReference type="Proteomes" id="UP000694546">
    <property type="component" value="Chromosome 20"/>
</dbReference>
<reference evidence="10" key="2">
    <citation type="submission" date="2025-09" db="UniProtKB">
        <authorList>
            <consortium name="Ensembl"/>
        </authorList>
    </citation>
    <scope>IDENTIFICATION</scope>
</reference>
<evidence type="ECO:0000259" key="8">
    <source>
        <dbReference type="PROSITE" id="PS50003"/>
    </source>
</evidence>
<dbReference type="OMA" id="VEVHSKW"/>
<reference evidence="10" key="1">
    <citation type="submission" date="2025-08" db="UniProtKB">
        <authorList>
            <consortium name="Ensembl"/>
        </authorList>
    </citation>
    <scope>IDENTIFICATION</scope>
</reference>
<dbReference type="InterPro" id="IPR036860">
    <property type="entry name" value="SH2_dom_sf"/>
</dbReference>
<dbReference type="InterPro" id="IPR000980">
    <property type="entry name" value="SH2"/>
</dbReference>
<dbReference type="SUPFAM" id="SSF54236">
    <property type="entry name" value="Ubiquitin-like"/>
    <property type="match status" value="1"/>
</dbReference>
<feature type="domain" description="Ras-associating" evidence="9">
    <location>
        <begin position="1"/>
        <end position="82"/>
    </location>
</feature>
<sequence length="414" mass="48019">MMFNEDNSSRAVEVERGVSARDICQMFIMKNCCIDDHCWTLFEHLPHLDMERTIEDHEAVMEVLSSWGMDTESRLCFRKNYAKYEFFRTPLDFFPDHMVSVSNETNGLMDPSQLIQTFLNSSMCPEIHGYLHAKEQARKTWKRLYFVLRRSGLYFSNKGTSKEPRHLQVLAEFRDSDVYSLLSARKLQGAPTDFGFCLKSGSSRNMKMLCADDQQSRTCWITALRLLKYGLQLYQNFLQPHQKQKASPMRSISESSLVAMDFSGQRSRVIQNPSEALCVAVEEGLSWRRKSWHRFSSYGSPSTSQGSMMSMALHQTQPWFHGQLSRDEAQRLIIQQGQVDGLFLLRDSQSNPNTFVLSLCHLQRIRHFQILPMFYSLDDGQTRFADLVQLVDFHRLNRGVLPSQLRHHCARLAL</sequence>
<dbReference type="PROSITE" id="PS50001">
    <property type="entry name" value="SH2"/>
    <property type="match status" value="1"/>
</dbReference>
<dbReference type="PROSITE" id="PS50003">
    <property type="entry name" value="PH_DOMAIN"/>
    <property type="match status" value="1"/>
</dbReference>
<keyword evidence="3" id="KW-0963">Cytoplasm</keyword>
<dbReference type="Gene3D" id="3.10.20.90">
    <property type="entry name" value="Phosphatidylinositol 3-kinase Catalytic Subunit, Chain A, domain 1"/>
    <property type="match status" value="1"/>
</dbReference>